<dbReference type="EMBL" id="CP002780">
    <property type="protein sequence ID" value="AEG59005.1"/>
    <property type="molecule type" value="Genomic_DNA"/>
</dbReference>
<gene>
    <name evidence="2" type="ordered locus">Desru_0722</name>
</gene>
<dbReference type="HOGENOM" id="CLU_177485_0_0_9"/>
<organism evidence="2 3">
    <name type="scientific">Desulforamulus ruminis (strain ATCC 23193 / DSM 2154 / NCIMB 8452 / DL)</name>
    <name type="common">Desulfotomaculum ruminis</name>
    <dbReference type="NCBI Taxonomy" id="696281"/>
    <lineage>
        <taxon>Bacteria</taxon>
        <taxon>Bacillati</taxon>
        <taxon>Bacillota</taxon>
        <taxon>Clostridia</taxon>
        <taxon>Eubacteriales</taxon>
        <taxon>Peptococcaceae</taxon>
        <taxon>Desulforamulus</taxon>
    </lineage>
</organism>
<accession>F6DTY7</accession>
<sequence>MKRIFKYELEVAGFQVVNIQSEAILSVQEQNEKIVVYALVDTDLPPNKYEFGIIGTGHPITFDINKFCFLGTVKMYGGGLMFHVFYRKLE</sequence>
<evidence type="ECO:0000259" key="1">
    <source>
        <dbReference type="Pfam" id="PF24043"/>
    </source>
</evidence>
<name>F6DTY7_DESRL</name>
<dbReference type="AlphaFoldDB" id="F6DTY7"/>
<evidence type="ECO:0000313" key="3">
    <source>
        <dbReference type="Proteomes" id="UP000009234"/>
    </source>
</evidence>
<keyword evidence="3" id="KW-1185">Reference proteome</keyword>
<evidence type="ECO:0000313" key="2">
    <source>
        <dbReference type="EMBL" id="AEG59005.1"/>
    </source>
</evidence>
<reference evidence="2 3" key="2">
    <citation type="journal article" date="2012" name="Stand. Genomic Sci.">
        <title>Complete genome sequence of the sulfate-reducing firmicute Desulfotomaculum ruminis type strain (DL(T)).</title>
        <authorList>
            <person name="Spring S."/>
            <person name="Visser M."/>
            <person name="Lu M."/>
            <person name="Copeland A."/>
            <person name="Lapidus A."/>
            <person name="Lucas S."/>
            <person name="Cheng J.F."/>
            <person name="Han C."/>
            <person name="Tapia R."/>
            <person name="Goodwin L.A."/>
            <person name="Pitluck S."/>
            <person name="Ivanova N."/>
            <person name="Land M."/>
            <person name="Hauser L."/>
            <person name="Larimer F."/>
            <person name="Rohde M."/>
            <person name="Goker M."/>
            <person name="Detter J.C."/>
            <person name="Kyrpides N.C."/>
            <person name="Woyke T."/>
            <person name="Schaap P.J."/>
            <person name="Plugge C.M."/>
            <person name="Muyzer G."/>
            <person name="Kuever J."/>
            <person name="Pereira I.A."/>
            <person name="Parshina S.N."/>
            <person name="Bernier-Latmani R."/>
            <person name="Stams A.J."/>
            <person name="Klenk H.P."/>
        </authorList>
    </citation>
    <scope>NUCLEOTIDE SEQUENCE [LARGE SCALE GENOMIC DNA]</scope>
    <source>
        <strain evidence="3">ATCC 23193 / DSM 2154 / NCIB 8452 / DL</strain>
    </source>
</reference>
<reference evidence="3" key="1">
    <citation type="submission" date="2011-05" db="EMBL/GenBank/DDBJ databases">
        <title>Complete sequence of Desulfotomaculum ruminis DSM 2154.</title>
        <authorList>
            <person name="Lucas S."/>
            <person name="Copeland A."/>
            <person name="Lapidus A."/>
            <person name="Cheng J.-F."/>
            <person name="Goodwin L."/>
            <person name="Pitluck S."/>
            <person name="Lu M."/>
            <person name="Detter J.C."/>
            <person name="Han C."/>
            <person name="Tapia R."/>
            <person name="Land M."/>
            <person name="Hauser L."/>
            <person name="Kyrpides N."/>
            <person name="Ivanova N."/>
            <person name="Mikhailova N."/>
            <person name="Pagani I."/>
            <person name="Stams A.J.M."/>
            <person name="Plugge C.M."/>
            <person name="Muyzer G."/>
            <person name="Kuever J."/>
            <person name="Parshina S.N."/>
            <person name="Ivanova A.E."/>
            <person name="Nazina T.N."/>
            <person name="Brambilla E."/>
            <person name="Spring S."/>
            <person name="Klenk H.-P."/>
            <person name="Woyke T."/>
        </authorList>
    </citation>
    <scope>NUCLEOTIDE SEQUENCE [LARGE SCALE GENOMIC DNA]</scope>
    <source>
        <strain evidence="3">ATCC 23193 / DSM 2154 / NCIB 8452 / DL</strain>
    </source>
</reference>
<dbReference type="STRING" id="696281.Desru_0722"/>
<proteinExistence type="predicted"/>
<dbReference type="OrthoDB" id="5432244at2"/>
<dbReference type="Pfam" id="PF24043">
    <property type="entry name" value="DUF7352"/>
    <property type="match status" value="1"/>
</dbReference>
<dbReference type="KEGG" id="dru:Desru_0722"/>
<dbReference type="InterPro" id="IPR055776">
    <property type="entry name" value="DUF7352"/>
</dbReference>
<protein>
    <recommendedName>
        <fullName evidence="1">DUF7352 domain-containing protein</fullName>
    </recommendedName>
</protein>
<feature type="domain" description="DUF7352" evidence="1">
    <location>
        <begin position="1"/>
        <end position="88"/>
    </location>
</feature>
<dbReference type="RefSeq" id="WP_013840779.1">
    <property type="nucleotide sequence ID" value="NC_015589.1"/>
</dbReference>
<dbReference type="Proteomes" id="UP000009234">
    <property type="component" value="Chromosome"/>
</dbReference>